<dbReference type="GO" id="GO:0005524">
    <property type="term" value="F:ATP binding"/>
    <property type="evidence" value="ECO:0007669"/>
    <property type="project" value="UniProtKB-KW"/>
</dbReference>
<dbReference type="Proteomes" id="UP001224775">
    <property type="component" value="Unassembled WGS sequence"/>
</dbReference>
<name>A0AAD9DIW7_9STRA</name>
<feature type="region of interest" description="Disordered" evidence="5">
    <location>
        <begin position="421"/>
        <end position="441"/>
    </location>
</feature>
<dbReference type="Pfam" id="PF00069">
    <property type="entry name" value="Pkinase"/>
    <property type="match status" value="1"/>
</dbReference>
<dbReference type="InterPro" id="IPR051681">
    <property type="entry name" value="Ser/Thr_Kinases-Pseudokinases"/>
</dbReference>
<evidence type="ECO:0000313" key="8">
    <source>
        <dbReference type="Proteomes" id="UP001224775"/>
    </source>
</evidence>
<evidence type="ECO:0000256" key="5">
    <source>
        <dbReference type="SAM" id="MobiDB-lite"/>
    </source>
</evidence>
<evidence type="ECO:0000313" key="7">
    <source>
        <dbReference type="EMBL" id="KAK1747330.1"/>
    </source>
</evidence>
<dbReference type="PANTHER" id="PTHR44329:SF288">
    <property type="entry name" value="MITOGEN-ACTIVATED PROTEIN KINASE KINASE KINASE 20"/>
    <property type="match status" value="1"/>
</dbReference>
<organism evidence="7 8">
    <name type="scientific">Skeletonema marinoi</name>
    <dbReference type="NCBI Taxonomy" id="267567"/>
    <lineage>
        <taxon>Eukaryota</taxon>
        <taxon>Sar</taxon>
        <taxon>Stramenopiles</taxon>
        <taxon>Ochrophyta</taxon>
        <taxon>Bacillariophyta</taxon>
        <taxon>Coscinodiscophyceae</taxon>
        <taxon>Thalassiosirophycidae</taxon>
        <taxon>Thalassiosirales</taxon>
        <taxon>Skeletonemataceae</taxon>
        <taxon>Skeletonema</taxon>
        <taxon>Skeletonema marinoi-dohrnii complex</taxon>
    </lineage>
</organism>
<evidence type="ECO:0000256" key="4">
    <source>
        <dbReference type="ARBA" id="ARBA00022840"/>
    </source>
</evidence>
<keyword evidence="4" id="KW-0067">ATP-binding</keyword>
<evidence type="ECO:0000259" key="6">
    <source>
        <dbReference type="PROSITE" id="PS50011"/>
    </source>
</evidence>
<keyword evidence="2" id="KW-0547">Nucleotide-binding</keyword>
<dbReference type="GO" id="GO:0004674">
    <property type="term" value="F:protein serine/threonine kinase activity"/>
    <property type="evidence" value="ECO:0007669"/>
    <property type="project" value="TreeGrafter"/>
</dbReference>
<dbReference type="SUPFAM" id="SSF56112">
    <property type="entry name" value="Protein kinase-like (PK-like)"/>
    <property type="match status" value="1"/>
</dbReference>
<dbReference type="EC" id="2.7.11.-" evidence="7"/>
<gene>
    <name evidence="7" type="ORF">QTG54_001293</name>
</gene>
<comment type="caution">
    <text evidence="7">The sequence shown here is derived from an EMBL/GenBank/DDBJ whole genome shotgun (WGS) entry which is preliminary data.</text>
</comment>
<dbReference type="InterPro" id="IPR011009">
    <property type="entry name" value="Kinase-like_dom_sf"/>
</dbReference>
<sequence length="441" mass="49189">MVSKAAQEAYERKKAALAAAAASNTASSGITLAQLLPHAERKVAAMKSDSQYFDEEDLAVMPKFELNELTLGRVLGKGGFGTVSEISLIQCAGTQGDVQQEGEDEQAQQDKKFIADHCIREGGDARYAIKALSPEITSDPNKFFQGVLDMSVETMFLSVVDHPHIIKMRGVGACGMTHPEYFLVLDRLYDTLEARILTWKIQTKKANSVMNKLKKKSGEKNAEIMEIKLSYAYDLMGAIEFLHKKGLIYRDLKPENVGFNVRDDIVLFDFGLAREMHDKDKLSEHTWQLTGETGSLRYMAPEVAASKPYGYTADIYSIGIMLWEMLSMEKPFAGFNRMRHNDFVVLKGGRPKLDESWGKSLSSFIGACWNQDLTKRPSASRASNILKREVAKVSDGGASDLNNFRRKSTFVNRDSLRERRSIAKEGNGSSELDAYIPHADQ</sequence>
<dbReference type="EMBL" id="JATAAI010000002">
    <property type="protein sequence ID" value="KAK1747330.1"/>
    <property type="molecule type" value="Genomic_DNA"/>
</dbReference>
<dbReference type="Gene3D" id="1.10.510.10">
    <property type="entry name" value="Transferase(Phosphotransferase) domain 1"/>
    <property type="match status" value="1"/>
</dbReference>
<accession>A0AAD9DIW7</accession>
<reference evidence="7" key="1">
    <citation type="submission" date="2023-06" db="EMBL/GenBank/DDBJ databases">
        <title>Survivors Of The Sea: Transcriptome response of Skeletonema marinoi to long-term dormancy.</title>
        <authorList>
            <person name="Pinder M.I.M."/>
            <person name="Kourtchenko O."/>
            <person name="Robertson E.K."/>
            <person name="Larsson T."/>
            <person name="Maumus F."/>
            <person name="Osuna-Cruz C.M."/>
            <person name="Vancaester E."/>
            <person name="Stenow R."/>
            <person name="Vandepoele K."/>
            <person name="Ploug H."/>
            <person name="Bruchert V."/>
            <person name="Godhe A."/>
            <person name="Topel M."/>
        </authorList>
    </citation>
    <scope>NUCLEOTIDE SEQUENCE</scope>
    <source>
        <strain evidence="7">R05AC</strain>
    </source>
</reference>
<keyword evidence="1 7" id="KW-0808">Transferase</keyword>
<keyword evidence="8" id="KW-1185">Reference proteome</keyword>
<evidence type="ECO:0000256" key="2">
    <source>
        <dbReference type="ARBA" id="ARBA00022741"/>
    </source>
</evidence>
<feature type="domain" description="Protein kinase" evidence="6">
    <location>
        <begin position="69"/>
        <end position="391"/>
    </location>
</feature>
<keyword evidence="3 7" id="KW-0418">Kinase</keyword>
<evidence type="ECO:0000256" key="3">
    <source>
        <dbReference type="ARBA" id="ARBA00022777"/>
    </source>
</evidence>
<proteinExistence type="predicted"/>
<dbReference type="AlphaFoldDB" id="A0AAD9DIW7"/>
<dbReference type="PROSITE" id="PS50011">
    <property type="entry name" value="PROTEIN_KINASE_DOM"/>
    <property type="match status" value="1"/>
</dbReference>
<protein>
    <submittedName>
        <fullName evidence="7">MAP3K-like serine/threonine kinase</fullName>
        <ecNumber evidence="7">2.7.11.-</ecNumber>
    </submittedName>
</protein>
<dbReference type="SMART" id="SM00220">
    <property type="entry name" value="S_TKc"/>
    <property type="match status" value="1"/>
</dbReference>
<evidence type="ECO:0000256" key="1">
    <source>
        <dbReference type="ARBA" id="ARBA00022679"/>
    </source>
</evidence>
<dbReference type="InterPro" id="IPR000719">
    <property type="entry name" value="Prot_kinase_dom"/>
</dbReference>
<dbReference type="Gene3D" id="3.30.200.20">
    <property type="entry name" value="Phosphorylase Kinase, domain 1"/>
    <property type="match status" value="1"/>
</dbReference>
<dbReference type="PANTHER" id="PTHR44329">
    <property type="entry name" value="SERINE/THREONINE-PROTEIN KINASE TNNI3K-RELATED"/>
    <property type="match status" value="1"/>
</dbReference>